<dbReference type="PROSITE" id="PS50235">
    <property type="entry name" value="USP_3"/>
    <property type="match status" value="1"/>
</dbReference>
<dbReference type="InterPro" id="IPR050185">
    <property type="entry name" value="Ub_carboxyl-term_hydrolase"/>
</dbReference>
<evidence type="ECO:0000256" key="1">
    <source>
        <dbReference type="ARBA" id="ARBA00000707"/>
    </source>
</evidence>
<dbReference type="CDD" id="cd02674">
    <property type="entry name" value="Peptidase_C19R"/>
    <property type="match status" value="1"/>
</dbReference>
<sequence length="848" mass="96412">MFVKHCKVEVYLMEFKLCQNSDLEHCVSRKFSKADTVEHIEKEMRALFNIPDNKETRLWNRYSSNTYEHLSNKDSTVQDAGLYQGQVLIIEQQNDDGTWPKHVKSTGSALSYSNTSGVGTADNRSYNNQANVITGSALNYSNTSGVGTADNRSYNNQANVIATQSYGSVSGGYSNNTYNYDYHSGGMGNVQPGLCGLSNLGNTCFMNAALQCMSNTPLLTEYFLDDRYWDELNVENPLGMKGEIARSYGEVIKTIWSGQYTYTIPRSFKMMVGRFAPQFSGYQQQDCQELMAFLLDGLHEDLNRVKKKPYVELKEAEGRCDEVVAKEAWENYQKRNNSIIVDIFHGLLKSTLVCPDCTKVSVTFDPFCYLSLPLPVKKERQIGVFLVPLDSTRRPIQVKATVPKMGSIQDLCNAVSKISGLPADKLIVTDVHNHRLHKIFQQDEGVNNIQDRDEIFVYEVTVSSFSDPSTLILPVCMREKRIKSAGSSSHNTSSHQLFGQPLLVPIPRKTCTYAMLYDAIFKKMSRFVQMPDPNVEWWNDNEADIVNGEVEMTNGDELENEHQDEQDELEEAEMTEESTTGYQRLFSLLSVNAYGNAEVERFKNNDQPLKLGSRTYVAIDWHPKAREKFYDDREAKEYEVHESVNTKLSQKKHVIQLSECLELFTTTEKLGVDDPWYCPTCKKHQQATKKFDLWSLPRVLIIHLKRFSYNRYWRDKLDILVEFPVKGLNMAKYIINQNHGPAVYDLIAVANHYGGMGGGHYTAYGKNKDTGQWYYFDDSSVSSAIEDNIVSKAAYVLFYQRRDSNSSLQNLQRTIPAALGAPSSVSDSPSENEGLFFYSDEEYSMEIN</sequence>
<keyword evidence="9" id="KW-1185">Reference proteome</keyword>
<dbReference type="GeneID" id="106469753"/>
<evidence type="ECO:0000259" key="8">
    <source>
        <dbReference type="PROSITE" id="PS50235"/>
    </source>
</evidence>
<evidence type="ECO:0000256" key="5">
    <source>
        <dbReference type="ARBA" id="ARBA00022801"/>
    </source>
</evidence>
<dbReference type="InterPro" id="IPR028889">
    <property type="entry name" value="USP"/>
</dbReference>
<keyword evidence="4 7" id="KW-0833">Ubl conjugation pathway</keyword>
<dbReference type="PANTHER" id="PTHR21646">
    <property type="entry name" value="UBIQUITIN CARBOXYL-TERMINAL HYDROLASE"/>
    <property type="match status" value="1"/>
</dbReference>
<dbReference type="InterPro" id="IPR038765">
    <property type="entry name" value="Papain-like_cys_pep_sf"/>
</dbReference>
<feature type="domain" description="USP" evidence="8">
    <location>
        <begin position="195"/>
        <end position="802"/>
    </location>
</feature>
<reference evidence="10" key="1">
    <citation type="submission" date="2025-08" db="UniProtKB">
        <authorList>
            <consortium name="RefSeq"/>
        </authorList>
    </citation>
    <scope>IDENTIFICATION</scope>
    <source>
        <tissue evidence="10">Muscle</tissue>
    </source>
</reference>
<evidence type="ECO:0000313" key="10">
    <source>
        <dbReference type="RefSeq" id="XP_022254017.1"/>
    </source>
</evidence>
<organism evidence="9 10">
    <name type="scientific">Limulus polyphemus</name>
    <name type="common">Atlantic horseshoe crab</name>
    <dbReference type="NCBI Taxonomy" id="6850"/>
    <lineage>
        <taxon>Eukaryota</taxon>
        <taxon>Metazoa</taxon>
        <taxon>Ecdysozoa</taxon>
        <taxon>Arthropoda</taxon>
        <taxon>Chelicerata</taxon>
        <taxon>Merostomata</taxon>
        <taxon>Xiphosura</taxon>
        <taxon>Limulidae</taxon>
        <taxon>Limulus</taxon>
    </lineage>
</organism>
<protein>
    <recommendedName>
        <fullName evidence="7">Ubiquitin carboxyl-terminal hydrolase</fullName>
        <ecNumber evidence="7">3.4.19.12</ecNumber>
    </recommendedName>
</protein>
<comment type="catalytic activity">
    <reaction evidence="1 7">
        <text>Thiol-dependent hydrolysis of ester, thioester, amide, peptide and isopeptide bonds formed by the C-terminal Gly of ubiquitin (a 76-residue protein attached to proteins as an intracellular targeting signal).</text>
        <dbReference type="EC" id="3.4.19.12"/>
    </reaction>
</comment>
<evidence type="ECO:0000256" key="7">
    <source>
        <dbReference type="RuleBase" id="RU366025"/>
    </source>
</evidence>
<dbReference type="Pfam" id="PF00443">
    <property type="entry name" value="UCH"/>
    <property type="match status" value="1"/>
</dbReference>
<comment type="similarity">
    <text evidence="2 7">Belongs to the peptidase C19 family.</text>
</comment>
<evidence type="ECO:0000256" key="6">
    <source>
        <dbReference type="ARBA" id="ARBA00022807"/>
    </source>
</evidence>
<dbReference type="InterPro" id="IPR018200">
    <property type="entry name" value="USP_CS"/>
</dbReference>
<dbReference type="RefSeq" id="XP_022254017.1">
    <property type="nucleotide sequence ID" value="XM_022398309.1"/>
</dbReference>
<keyword evidence="3 7" id="KW-0645">Protease</keyword>
<evidence type="ECO:0000256" key="2">
    <source>
        <dbReference type="ARBA" id="ARBA00009085"/>
    </source>
</evidence>
<evidence type="ECO:0000313" key="9">
    <source>
        <dbReference type="Proteomes" id="UP000694941"/>
    </source>
</evidence>
<accession>A0ABM1TDR1</accession>
<dbReference type="Pfam" id="PF14836">
    <property type="entry name" value="Ubiquitin_3"/>
    <property type="match status" value="1"/>
</dbReference>
<proteinExistence type="inferred from homology"/>
<dbReference type="PANTHER" id="PTHR21646:SF24">
    <property type="entry name" value="UBIQUITIN CARBOXYL-TERMINAL HYDROLASE"/>
    <property type="match status" value="1"/>
</dbReference>
<keyword evidence="5 7" id="KW-0378">Hydrolase</keyword>
<name>A0ABM1TDR1_LIMPO</name>
<dbReference type="InterPro" id="IPR001394">
    <property type="entry name" value="Peptidase_C19_UCH"/>
</dbReference>
<dbReference type="Gene3D" id="3.90.70.10">
    <property type="entry name" value="Cysteine proteinases"/>
    <property type="match status" value="2"/>
</dbReference>
<gene>
    <name evidence="10" type="primary">LOC106469753</name>
</gene>
<dbReference type="Proteomes" id="UP000694941">
    <property type="component" value="Unplaced"/>
</dbReference>
<keyword evidence="6 7" id="KW-0788">Thiol protease</keyword>
<evidence type="ECO:0000256" key="4">
    <source>
        <dbReference type="ARBA" id="ARBA00022786"/>
    </source>
</evidence>
<evidence type="ECO:0000256" key="3">
    <source>
        <dbReference type="ARBA" id="ARBA00022670"/>
    </source>
</evidence>
<dbReference type="EC" id="3.4.19.12" evidence="7"/>
<dbReference type="Gene3D" id="3.10.20.90">
    <property type="entry name" value="Phosphatidylinositol 3-kinase Catalytic Subunit, Chain A, domain 1"/>
    <property type="match status" value="1"/>
</dbReference>
<dbReference type="InterPro" id="IPR028135">
    <property type="entry name" value="Ub_USP-typ"/>
</dbReference>
<dbReference type="PROSITE" id="PS00972">
    <property type="entry name" value="USP_1"/>
    <property type="match status" value="1"/>
</dbReference>
<dbReference type="SUPFAM" id="SSF54001">
    <property type="entry name" value="Cysteine proteinases"/>
    <property type="match status" value="1"/>
</dbReference>
<dbReference type="PROSITE" id="PS00973">
    <property type="entry name" value="USP_2"/>
    <property type="match status" value="1"/>
</dbReference>